<dbReference type="SMART" id="SM00184">
    <property type="entry name" value="RING"/>
    <property type="match status" value="1"/>
</dbReference>
<evidence type="ECO:0000256" key="4">
    <source>
        <dbReference type="PROSITE-ProRule" id="PRU00175"/>
    </source>
</evidence>
<dbReference type="GeneID" id="113471865"/>
<dbReference type="PaxDb" id="121845-A0A3Q0JJX9"/>
<keyword evidence="2 4" id="KW-0863">Zinc-finger</keyword>
<name>A0A3Q0JJX9_DIACI</name>
<sequence>MLRMFAYKGWKMEEQRPLVKLTDVNPYILCVLCRGYIVDATSIAECLHSFCRSCIILHLAQEDYCPRCKVQINNSKPDMYLKQSFVLRDFLDQFHVAVQSLQGLRVPDLGVEDGGYKALRVRL</sequence>
<evidence type="ECO:0000313" key="7">
    <source>
        <dbReference type="RefSeq" id="XP_026687125.1"/>
    </source>
</evidence>
<protein>
    <submittedName>
        <fullName evidence="7">Polycomb group RING finger protein 1-like</fullName>
    </submittedName>
</protein>
<keyword evidence="3" id="KW-0862">Zinc</keyword>
<dbReference type="AlphaFoldDB" id="A0A3Q0JJX9"/>
<evidence type="ECO:0000259" key="5">
    <source>
        <dbReference type="PROSITE" id="PS50089"/>
    </source>
</evidence>
<dbReference type="PROSITE" id="PS00518">
    <property type="entry name" value="ZF_RING_1"/>
    <property type="match status" value="1"/>
</dbReference>
<dbReference type="InterPro" id="IPR001841">
    <property type="entry name" value="Znf_RING"/>
</dbReference>
<gene>
    <name evidence="7" type="primary">LOC113471865</name>
</gene>
<dbReference type="RefSeq" id="XP_026687125.1">
    <property type="nucleotide sequence ID" value="XM_026831324.1"/>
</dbReference>
<evidence type="ECO:0000256" key="3">
    <source>
        <dbReference type="ARBA" id="ARBA00022833"/>
    </source>
</evidence>
<dbReference type="PANTHER" id="PTHR10825">
    <property type="entry name" value="RING FINGER DOMAIN-CONTAINING, POLYCOMB GROUP COMPONENT"/>
    <property type="match status" value="1"/>
</dbReference>
<dbReference type="GO" id="GO:0000122">
    <property type="term" value="P:negative regulation of transcription by RNA polymerase II"/>
    <property type="evidence" value="ECO:0007669"/>
    <property type="project" value="TreeGrafter"/>
</dbReference>
<organism evidence="6 7">
    <name type="scientific">Diaphorina citri</name>
    <name type="common">Asian citrus psyllid</name>
    <dbReference type="NCBI Taxonomy" id="121845"/>
    <lineage>
        <taxon>Eukaryota</taxon>
        <taxon>Metazoa</taxon>
        <taxon>Ecdysozoa</taxon>
        <taxon>Arthropoda</taxon>
        <taxon>Hexapoda</taxon>
        <taxon>Insecta</taxon>
        <taxon>Pterygota</taxon>
        <taxon>Neoptera</taxon>
        <taxon>Paraneoptera</taxon>
        <taxon>Hemiptera</taxon>
        <taxon>Sternorrhyncha</taxon>
        <taxon>Psylloidea</taxon>
        <taxon>Psyllidae</taxon>
        <taxon>Diaphorininae</taxon>
        <taxon>Diaphorina</taxon>
    </lineage>
</organism>
<dbReference type="STRING" id="121845.A0A3Q0JJX9"/>
<dbReference type="KEGG" id="dci:113471865"/>
<feature type="domain" description="RING-type" evidence="5">
    <location>
        <begin position="30"/>
        <end position="69"/>
    </location>
</feature>
<keyword evidence="1" id="KW-0479">Metal-binding</keyword>
<keyword evidence="6" id="KW-1185">Reference proteome</keyword>
<accession>A0A3Q0JJX9</accession>
<dbReference type="InterPro" id="IPR018957">
    <property type="entry name" value="Znf_C3HC4_RING-type"/>
</dbReference>
<evidence type="ECO:0000256" key="2">
    <source>
        <dbReference type="ARBA" id="ARBA00022771"/>
    </source>
</evidence>
<dbReference type="PROSITE" id="PS50089">
    <property type="entry name" value="ZF_RING_2"/>
    <property type="match status" value="1"/>
</dbReference>
<dbReference type="GO" id="GO:0008270">
    <property type="term" value="F:zinc ion binding"/>
    <property type="evidence" value="ECO:0007669"/>
    <property type="project" value="UniProtKB-KW"/>
</dbReference>
<dbReference type="SUPFAM" id="SSF57850">
    <property type="entry name" value="RING/U-box"/>
    <property type="match status" value="1"/>
</dbReference>
<dbReference type="InterPro" id="IPR013083">
    <property type="entry name" value="Znf_RING/FYVE/PHD"/>
</dbReference>
<reference evidence="7" key="1">
    <citation type="submission" date="2025-08" db="UniProtKB">
        <authorList>
            <consortium name="RefSeq"/>
        </authorList>
    </citation>
    <scope>IDENTIFICATION</scope>
</reference>
<evidence type="ECO:0000313" key="6">
    <source>
        <dbReference type="Proteomes" id="UP000079169"/>
    </source>
</evidence>
<proteinExistence type="predicted"/>
<dbReference type="PANTHER" id="PTHR10825:SF29">
    <property type="entry name" value="POLYCOMB GROUP RING FINGER PROTEIN 1"/>
    <property type="match status" value="1"/>
</dbReference>
<dbReference type="FunFam" id="3.30.40.10:FF:000033">
    <property type="entry name" value="Polycomb group RING finger protein 3"/>
    <property type="match status" value="1"/>
</dbReference>
<dbReference type="Pfam" id="PF00097">
    <property type="entry name" value="zf-C3HC4"/>
    <property type="match status" value="1"/>
</dbReference>
<dbReference type="Proteomes" id="UP000079169">
    <property type="component" value="Unplaced"/>
</dbReference>
<evidence type="ECO:0000256" key="1">
    <source>
        <dbReference type="ARBA" id="ARBA00022723"/>
    </source>
</evidence>
<dbReference type="Gene3D" id="3.30.40.10">
    <property type="entry name" value="Zinc/RING finger domain, C3HC4 (zinc finger)"/>
    <property type="match status" value="1"/>
</dbReference>
<dbReference type="GO" id="GO:1990841">
    <property type="term" value="F:promoter-specific chromatin binding"/>
    <property type="evidence" value="ECO:0007669"/>
    <property type="project" value="TreeGrafter"/>
</dbReference>
<dbReference type="GO" id="GO:0035102">
    <property type="term" value="C:PRC1 complex"/>
    <property type="evidence" value="ECO:0007669"/>
    <property type="project" value="TreeGrafter"/>
</dbReference>
<dbReference type="InterPro" id="IPR017907">
    <property type="entry name" value="Znf_RING_CS"/>
</dbReference>